<evidence type="ECO:0000256" key="1">
    <source>
        <dbReference type="SAM" id="SignalP"/>
    </source>
</evidence>
<dbReference type="Proteomes" id="UP001608902">
    <property type="component" value="Unassembled WGS sequence"/>
</dbReference>
<organism evidence="3 4">
    <name type="scientific">Gnathostoma spinigerum</name>
    <dbReference type="NCBI Taxonomy" id="75299"/>
    <lineage>
        <taxon>Eukaryota</taxon>
        <taxon>Metazoa</taxon>
        <taxon>Ecdysozoa</taxon>
        <taxon>Nematoda</taxon>
        <taxon>Chromadorea</taxon>
        <taxon>Rhabditida</taxon>
        <taxon>Spirurina</taxon>
        <taxon>Gnathostomatomorpha</taxon>
        <taxon>Gnathostomatoidea</taxon>
        <taxon>Gnathostomatidae</taxon>
        <taxon>Gnathostoma</taxon>
    </lineage>
</organism>
<evidence type="ECO:0000313" key="3">
    <source>
        <dbReference type="EMBL" id="MFH4984223.1"/>
    </source>
</evidence>
<dbReference type="EMBL" id="JBGFUD010015922">
    <property type="protein sequence ID" value="MFH4984223.1"/>
    <property type="molecule type" value="Genomic_DNA"/>
</dbReference>
<dbReference type="InterPro" id="IPR048628">
    <property type="entry name" value="Sec3_C"/>
</dbReference>
<gene>
    <name evidence="3" type="ORF">AB6A40_010932</name>
</gene>
<proteinExistence type="predicted"/>
<evidence type="ECO:0000259" key="2">
    <source>
        <dbReference type="Pfam" id="PF20654"/>
    </source>
</evidence>
<keyword evidence="1" id="KW-0732">Signal</keyword>
<feature type="chain" id="PRO_5044856044" description="Exocyst complex component Sec3 C-terminal domain-containing protein" evidence="1">
    <location>
        <begin position="24"/>
        <end position="276"/>
    </location>
</feature>
<protein>
    <recommendedName>
        <fullName evidence="2">Exocyst complex component Sec3 C-terminal domain-containing protein</fullName>
    </recommendedName>
</protein>
<dbReference type="PANTHER" id="PTHR16092">
    <property type="entry name" value="SEC3/SYNTAXIN-RELATED"/>
    <property type="match status" value="1"/>
</dbReference>
<reference evidence="3 4" key="1">
    <citation type="submission" date="2024-08" db="EMBL/GenBank/DDBJ databases">
        <title>Gnathostoma spinigerum genome.</title>
        <authorList>
            <person name="Gonzalez-Bertolin B."/>
            <person name="Monzon S."/>
            <person name="Zaballos A."/>
            <person name="Jimenez P."/>
            <person name="Dekumyoy P."/>
            <person name="Varona S."/>
            <person name="Cuesta I."/>
            <person name="Sumanam S."/>
            <person name="Adisakwattana P."/>
            <person name="Gasser R.B."/>
            <person name="Hernandez-Gonzalez A."/>
            <person name="Young N.D."/>
            <person name="Perteguer M.J."/>
        </authorList>
    </citation>
    <scope>NUCLEOTIDE SEQUENCE [LARGE SCALE GENOMIC DNA]</scope>
    <source>
        <strain evidence="3">AL3</strain>
        <tissue evidence="3">Liver</tissue>
    </source>
</reference>
<accession>A0ABD6F2N7</accession>
<feature type="domain" description="Exocyst complex component Sec3 C-terminal" evidence="2">
    <location>
        <begin position="33"/>
        <end position="253"/>
    </location>
</feature>
<dbReference type="AlphaFoldDB" id="A0ABD6F2N7"/>
<feature type="signal peptide" evidence="1">
    <location>
        <begin position="1"/>
        <end position="23"/>
    </location>
</feature>
<dbReference type="Pfam" id="PF20654">
    <property type="entry name" value="Sec3_C-term"/>
    <property type="match status" value="1"/>
</dbReference>
<dbReference type="PANTHER" id="PTHR16092:SF14">
    <property type="entry name" value="EXOCYST COMPLEX COMPONENT 1 ISOFORM X1"/>
    <property type="match status" value="1"/>
</dbReference>
<evidence type="ECO:0000313" key="4">
    <source>
        <dbReference type="Proteomes" id="UP001608902"/>
    </source>
</evidence>
<name>A0ABD6F2N7_9BILA</name>
<keyword evidence="4" id="KW-1185">Reference proteome</keyword>
<sequence>MKCLSIIAVVVAFFSALRFPVFSSGNVNFLFKDNEAHQLTEIKLTRRTRIGILDSLERFRSTALTAEATFKDTDRRTDLDRWYVQLLSSLKEGIERAALSQHSKSPPSVVRFENYHRLYSVLSELKIECLSGQRKEAKAIYEENMQAYVKESMGKPLEKIHSFFEAIEDAIDHGFKPEEIAFQQQFSRAELKKVISMYPGKEVKKGLEQLYKKVEKHLIEDSPLVQVVWRHMQDEFLRELKHYDELIGQCYPNSRITLEVSIQDVLSYFSQFAQEH</sequence>
<comment type="caution">
    <text evidence="3">The sequence shown here is derived from an EMBL/GenBank/DDBJ whole genome shotgun (WGS) entry which is preliminary data.</text>
</comment>